<dbReference type="Gene3D" id="3.40.50.720">
    <property type="entry name" value="NAD(P)-binding Rossmann-like Domain"/>
    <property type="match status" value="1"/>
</dbReference>
<evidence type="ECO:0000259" key="3">
    <source>
        <dbReference type="PROSITE" id="PS51201"/>
    </source>
</evidence>
<sequence length="392" mass="43394">MANVQMTKVRMTTVQRIRVAINYLLHLYDMANSRPTASYMQSSFKRIFIGATFFLTTIFVAVIGYILAGWTTLDAIYMVVITIFGVGYGEVKPLETASLRVFTILVIIAGALSVAYMVAGFVQLLTEGEIRRVLRMRQMTQEIQNLSNHVIVCGYGRMGQMLSSQLHADQQKFIILERDTNRVNAAQEEGYLAYMGNATDETHLQTVGISRARALAIVLPDDAANVFISLTARELNPNLMIAARGILPSSEKKLRLAGADEVILPANIGALRMAHIINHPNAVNLLDQGDGRANLNELLAKIDIQVNELSVLANSALLGRDISEVERGSRGTFVIVALRRKSGDMMIHPSPHERLQEGDTVIIIGHQSDMPNFAQRHAAVAQLRYRGARVRR</sequence>
<comment type="caution">
    <text evidence="5">The sequence shown here is derived from an EMBL/GenBank/DDBJ whole genome shotgun (WGS) entry which is preliminary data.</text>
</comment>
<dbReference type="GO" id="GO:0005886">
    <property type="term" value="C:plasma membrane"/>
    <property type="evidence" value="ECO:0007669"/>
    <property type="project" value="UniProtKB-SubCell"/>
</dbReference>
<accession>A0A0P8DHN6</accession>
<dbReference type="PATRIC" id="fig|1666911.3.peg.3918"/>
<dbReference type="Gene3D" id="1.10.287.70">
    <property type="match status" value="1"/>
</dbReference>
<protein>
    <submittedName>
        <fullName evidence="5">Voltage-gated potassium channel</fullName>
    </submittedName>
</protein>
<feature type="transmembrane region" description="Helical" evidence="2">
    <location>
        <begin position="101"/>
        <end position="125"/>
    </location>
</feature>
<feature type="domain" description="RCK N-terminal" evidence="3">
    <location>
        <begin position="147"/>
        <end position="264"/>
    </location>
</feature>
<dbReference type="PROSITE" id="PS51201">
    <property type="entry name" value="RCK_N"/>
    <property type="match status" value="1"/>
</dbReference>
<organism evidence="5 6">
    <name type="scientific">Phormidesmis priestleyi Ana</name>
    <dbReference type="NCBI Taxonomy" id="1666911"/>
    <lineage>
        <taxon>Bacteria</taxon>
        <taxon>Bacillati</taxon>
        <taxon>Cyanobacteriota</taxon>
        <taxon>Cyanophyceae</taxon>
        <taxon>Leptolyngbyales</taxon>
        <taxon>Leptolyngbyaceae</taxon>
        <taxon>Phormidesmis</taxon>
    </lineage>
</organism>
<evidence type="ECO:0000256" key="1">
    <source>
        <dbReference type="ARBA" id="ARBA00004651"/>
    </source>
</evidence>
<dbReference type="Pfam" id="PF02254">
    <property type="entry name" value="TrkA_N"/>
    <property type="match status" value="1"/>
</dbReference>
<reference evidence="5 6" key="1">
    <citation type="submission" date="2015-09" db="EMBL/GenBank/DDBJ databases">
        <title>Identification and resolution of microdiversity through metagenomic sequencing of parallel consortia.</title>
        <authorList>
            <person name="Nelson W.C."/>
            <person name="Romine M.F."/>
            <person name="Lindemann S.R."/>
        </authorList>
    </citation>
    <scope>NUCLEOTIDE SEQUENCE [LARGE SCALE GENOMIC DNA]</scope>
    <source>
        <strain evidence="5">Ana</strain>
    </source>
</reference>
<keyword evidence="2" id="KW-0472">Membrane</keyword>
<keyword evidence="5" id="KW-0406">Ion transport</keyword>
<dbReference type="InterPro" id="IPR013099">
    <property type="entry name" value="K_chnl_dom"/>
</dbReference>
<keyword evidence="5" id="KW-0813">Transport</keyword>
<dbReference type="PROSITE" id="PS51202">
    <property type="entry name" value="RCK_C"/>
    <property type="match status" value="1"/>
</dbReference>
<proteinExistence type="predicted"/>
<dbReference type="SUPFAM" id="SSF81324">
    <property type="entry name" value="Voltage-gated potassium channels"/>
    <property type="match status" value="1"/>
</dbReference>
<dbReference type="PANTHER" id="PTHR43833:SF9">
    <property type="entry name" value="POTASSIUM CHANNEL PROTEIN YUGO-RELATED"/>
    <property type="match status" value="1"/>
</dbReference>
<dbReference type="InterPro" id="IPR006037">
    <property type="entry name" value="RCK_C"/>
</dbReference>
<dbReference type="Pfam" id="PF02080">
    <property type="entry name" value="TrkA_C"/>
    <property type="match status" value="1"/>
</dbReference>
<dbReference type="AlphaFoldDB" id="A0A0P8DHN6"/>
<dbReference type="GO" id="GO:0008324">
    <property type="term" value="F:monoatomic cation transmembrane transporter activity"/>
    <property type="evidence" value="ECO:0007669"/>
    <property type="project" value="InterPro"/>
</dbReference>
<dbReference type="EMBL" id="LJZR01000008">
    <property type="protein sequence ID" value="KPQ36150.1"/>
    <property type="molecule type" value="Genomic_DNA"/>
</dbReference>
<evidence type="ECO:0000313" key="6">
    <source>
        <dbReference type="Proteomes" id="UP000050465"/>
    </source>
</evidence>
<keyword evidence="5" id="KW-0407">Ion channel</keyword>
<dbReference type="Pfam" id="PF07885">
    <property type="entry name" value="Ion_trans_2"/>
    <property type="match status" value="1"/>
</dbReference>
<feature type="transmembrane region" description="Helical" evidence="2">
    <location>
        <begin position="73"/>
        <end position="89"/>
    </location>
</feature>
<feature type="transmembrane region" description="Helical" evidence="2">
    <location>
        <begin position="47"/>
        <end position="67"/>
    </location>
</feature>
<dbReference type="InterPro" id="IPR003148">
    <property type="entry name" value="RCK_N"/>
</dbReference>
<dbReference type="InterPro" id="IPR050721">
    <property type="entry name" value="Trk_Ktr_HKT_K-transport"/>
</dbReference>
<comment type="subcellular location">
    <subcellularLocation>
        <location evidence="1">Cell membrane</location>
        <topology evidence="1">Multi-pass membrane protein</topology>
    </subcellularLocation>
</comment>
<evidence type="ECO:0000256" key="2">
    <source>
        <dbReference type="SAM" id="Phobius"/>
    </source>
</evidence>
<dbReference type="STRING" id="1666911.HLUCCA11_08020"/>
<evidence type="ECO:0000313" key="5">
    <source>
        <dbReference type="EMBL" id="KPQ36150.1"/>
    </source>
</evidence>
<dbReference type="Gene3D" id="3.30.70.1450">
    <property type="entry name" value="Regulator of K+ conductance, C-terminal domain"/>
    <property type="match status" value="1"/>
</dbReference>
<feature type="domain" description="RCK C-terminal" evidence="4">
    <location>
        <begin position="293"/>
        <end position="379"/>
    </location>
</feature>
<dbReference type="GO" id="GO:0006813">
    <property type="term" value="P:potassium ion transport"/>
    <property type="evidence" value="ECO:0007669"/>
    <property type="project" value="InterPro"/>
</dbReference>
<name>A0A0P8DHN6_9CYAN</name>
<dbReference type="Proteomes" id="UP000050465">
    <property type="component" value="Unassembled WGS sequence"/>
</dbReference>
<keyword evidence="2" id="KW-0812">Transmembrane</keyword>
<keyword evidence="2" id="KW-1133">Transmembrane helix</keyword>
<dbReference type="InterPro" id="IPR036291">
    <property type="entry name" value="NAD(P)-bd_dom_sf"/>
</dbReference>
<dbReference type="PANTHER" id="PTHR43833">
    <property type="entry name" value="POTASSIUM CHANNEL PROTEIN 2-RELATED-RELATED"/>
    <property type="match status" value="1"/>
</dbReference>
<dbReference type="InterPro" id="IPR036721">
    <property type="entry name" value="RCK_C_sf"/>
</dbReference>
<evidence type="ECO:0000259" key="4">
    <source>
        <dbReference type="PROSITE" id="PS51202"/>
    </source>
</evidence>
<dbReference type="SUPFAM" id="SSF51735">
    <property type="entry name" value="NAD(P)-binding Rossmann-fold domains"/>
    <property type="match status" value="1"/>
</dbReference>
<gene>
    <name evidence="5" type="primary">kch-2</name>
    <name evidence="5" type="ORF">HLUCCA11_08020</name>
</gene>
<dbReference type="SUPFAM" id="SSF116726">
    <property type="entry name" value="TrkA C-terminal domain-like"/>
    <property type="match status" value="1"/>
</dbReference>